<feature type="transmembrane region" description="Helical" evidence="1">
    <location>
        <begin position="231"/>
        <end position="253"/>
    </location>
</feature>
<feature type="transmembrane region" description="Helical" evidence="1">
    <location>
        <begin position="315"/>
        <end position="339"/>
    </location>
</feature>
<keyword evidence="1" id="KW-1133">Transmembrane helix</keyword>
<comment type="caution">
    <text evidence="2">The sequence shown here is derived from an EMBL/GenBank/DDBJ whole genome shotgun (WGS) entry which is preliminary data.</text>
</comment>
<evidence type="ECO:0000313" key="3">
    <source>
        <dbReference type="Proteomes" id="UP000027586"/>
    </source>
</evidence>
<feature type="transmembrane region" description="Helical" evidence="1">
    <location>
        <begin position="135"/>
        <end position="162"/>
    </location>
</feature>
<sequence>MDYPVDVGILASYFGFIALLLWRISPTLSQAFQHKQNTGSLIFGIGALLSLLATWTYMIKYFIYSYNEWQAGTREPFSLNAVSHWLHSVSLFDDAWRTVSLGDWPWLFSHRLCIFTVGTWTPFLALEGSRRHIPYAWAFMLLGQVVAISTSSALFFAVVLAYGKTDRALLPSPVVLLVCVWVGMATVVASPFVADTVWFLPNLLVMHGVLIIPLFELFTGKFKLGHTQRSIAITAIYITAAACSFAITLQHWFTCLRGLVDTDQPLSSVPWFLIATFFRHPAQSSISSDVVAVDLLCSLWMVVDRMRYNGKIPKWTMALMLLTPSLSASVTFPVFLAAVEYQDTLMDKSKST</sequence>
<organism evidence="2 3">
    <name type="scientific">Lichtheimia corymbifera JMRC:FSU:9682</name>
    <dbReference type="NCBI Taxonomy" id="1263082"/>
    <lineage>
        <taxon>Eukaryota</taxon>
        <taxon>Fungi</taxon>
        <taxon>Fungi incertae sedis</taxon>
        <taxon>Mucoromycota</taxon>
        <taxon>Mucoromycotina</taxon>
        <taxon>Mucoromycetes</taxon>
        <taxon>Mucorales</taxon>
        <taxon>Lichtheimiaceae</taxon>
        <taxon>Lichtheimia</taxon>
    </lineage>
</organism>
<accession>A0A068RHP9</accession>
<dbReference type="AlphaFoldDB" id="A0A068RHP9"/>
<gene>
    <name evidence="2" type="ORF">LCOR_00923.1</name>
</gene>
<keyword evidence="1" id="KW-0812">Transmembrane</keyword>
<feature type="transmembrane region" description="Helical" evidence="1">
    <location>
        <begin position="37"/>
        <end position="59"/>
    </location>
</feature>
<evidence type="ECO:0000256" key="1">
    <source>
        <dbReference type="SAM" id="Phobius"/>
    </source>
</evidence>
<keyword evidence="1" id="KW-0472">Membrane</keyword>
<dbReference type="Proteomes" id="UP000027586">
    <property type="component" value="Unassembled WGS sequence"/>
</dbReference>
<keyword evidence="3" id="KW-1185">Reference proteome</keyword>
<evidence type="ECO:0000313" key="2">
    <source>
        <dbReference type="EMBL" id="CDH49167.1"/>
    </source>
</evidence>
<feature type="transmembrane region" description="Helical" evidence="1">
    <location>
        <begin position="174"/>
        <end position="193"/>
    </location>
</feature>
<protein>
    <submittedName>
        <fullName evidence="2">Uncharacterized protein</fullName>
    </submittedName>
</protein>
<feature type="transmembrane region" description="Helical" evidence="1">
    <location>
        <begin position="199"/>
        <end position="219"/>
    </location>
</feature>
<dbReference type="OrthoDB" id="2126185at2759"/>
<proteinExistence type="predicted"/>
<dbReference type="Pfam" id="PF11196">
    <property type="entry name" value="DUF2834"/>
    <property type="match status" value="1"/>
</dbReference>
<dbReference type="EMBL" id="CBTN010000002">
    <property type="protein sequence ID" value="CDH49167.1"/>
    <property type="molecule type" value="Genomic_DNA"/>
</dbReference>
<feature type="transmembrane region" description="Helical" evidence="1">
    <location>
        <begin position="6"/>
        <end position="25"/>
    </location>
</feature>
<dbReference type="VEuPathDB" id="FungiDB:LCOR_00923.1"/>
<name>A0A068RHP9_9FUNG</name>
<reference evidence="2" key="1">
    <citation type="submission" date="2013-08" db="EMBL/GenBank/DDBJ databases">
        <title>Gene expansion shapes genome architecture in the human pathogen Lichtheimia corymbifera: an evolutionary genomics analysis in the ancient terrestrial Mucorales (Mucoromycotina).</title>
        <authorList>
            <person name="Schwartze V.U."/>
            <person name="Winter S."/>
            <person name="Shelest E."/>
            <person name="Marcet-Houben M."/>
            <person name="Horn F."/>
            <person name="Wehner S."/>
            <person name="Hoffmann K."/>
            <person name="Riege K."/>
            <person name="Sammeth M."/>
            <person name="Nowrousian M."/>
            <person name="Valiante V."/>
            <person name="Linde J."/>
            <person name="Jacobsen I.D."/>
            <person name="Marz M."/>
            <person name="Brakhage A.A."/>
            <person name="Gabaldon T."/>
            <person name="Bocker S."/>
            <person name="Voigt K."/>
        </authorList>
    </citation>
    <scope>NUCLEOTIDE SEQUENCE [LARGE SCALE GENOMIC DNA]</scope>
    <source>
        <strain evidence="2">FSU 9682</strain>
    </source>
</reference>
<dbReference type="InterPro" id="IPR021362">
    <property type="entry name" value="DUF2834"/>
</dbReference>